<dbReference type="Pfam" id="PF04386">
    <property type="entry name" value="SspB"/>
    <property type="match status" value="1"/>
</dbReference>
<dbReference type="SUPFAM" id="SSF101738">
    <property type="entry name" value="SspB-like"/>
    <property type="match status" value="1"/>
</dbReference>
<evidence type="ECO:0000313" key="2">
    <source>
        <dbReference type="EMBL" id="REF89232.1"/>
    </source>
</evidence>
<comment type="caution">
    <text evidence="2">The sequence shown here is derived from an EMBL/GenBank/DDBJ whole genome shotgun (WGS) entry which is preliminary data.</text>
</comment>
<feature type="compositionally biased region" description="Basic and acidic residues" evidence="1">
    <location>
        <begin position="174"/>
        <end position="187"/>
    </location>
</feature>
<feature type="region of interest" description="Disordered" evidence="1">
    <location>
        <begin position="120"/>
        <end position="198"/>
    </location>
</feature>
<dbReference type="AlphaFoldDB" id="A0A3D9Z243"/>
<dbReference type="OrthoDB" id="9800412at2"/>
<accession>A0A3D9Z243</accession>
<organism evidence="2 3">
    <name type="scientific">Methylovirgula ligni</name>
    <dbReference type="NCBI Taxonomy" id="569860"/>
    <lineage>
        <taxon>Bacteria</taxon>
        <taxon>Pseudomonadati</taxon>
        <taxon>Pseudomonadota</taxon>
        <taxon>Alphaproteobacteria</taxon>
        <taxon>Hyphomicrobiales</taxon>
        <taxon>Beijerinckiaceae</taxon>
        <taxon>Methylovirgula</taxon>
    </lineage>
</organism>
<dbReference type="RefSeq" id="WP_115835031.1">
    <property type="nucleotide sequence ID" value="NZ_CP025086.1"/>
</dbReference>
<reference evidence="2 3" key="1">
    <citation type="submission" date="2018-08" db="EMBL/GenBank/DDBJ databases">
        <title>Genomic Encyclopedia of Type Strains, Phase IV (KMG-IV): sequencing the most valuable type-strain genomes for metagenomic binning, comparative biology and taxonomic classification.</title>
        <authorList>
            <person name="Goeker M."/>
        </authorList>
    </citation>
    <scope>NUCLEOTIDE SEQUENCE [LARGE SCALE GENOMIC DNA]</scope>
    <source>
        <strain evidence="2 3">BW863</strain>
    </source>
</reference>
<protein>
    <recommendedName>
        <fullName evidence="4">Stringent starvation protein B</fullName>
    </recommendedName>
</protein>
<dbReference type="InterPro" id="IPR007481">
    <property type="entry name" value="SspB"/>
</dbReference>
<sequence>MATDLIRYDLLVQDALRSVLRKVLVETARDGLPGNHHFVIAFRTDAPGVRLSPRLRKEFPNEMTIVLQHQFWNLTVTEQGFEVGLSFHGNPEILSIPFDAVTGFFDPSVEFGLKFESVSDAPESEPAAAPPATASQPRAVPPEKTKPRGSGSEPAEISPKPAPAAKAALSKAAAKPDADEVKPEEPTKVVSIDAFRKK</sequence>
<gene>
    <name evidence="2" type="ORF">DES32_0451</name>
</gene>
<evidence type="ECO:0000256" key="1">
    <source>
        <dbReference type="SAM" id="MobiDB-lite"/>
    </source>
</evidence>
<dbReference type="Gene3D" id="2.30.30.220">
    <property type="entry name" value="SspB-like"/>
    <property type="match status" value="1"/>
</dbReference>
<feature type="compositionally biased region" description="Low complexity" evidence="1">
    <location>
        <begin position="120"/>
        <end position="138"/>
    </location>
</feature>
<dbReference type="Proteomes" id="UP000256900">
    <property type="component" value="Unassembled WGS sequence"/>
</dbReference>
<feature type="compositionally biased region" description="Low complexity" evidence="1">
    <location>
        <begin position="163"/>
        <end position="173"/>
    </location>
</feature>
<proteinExistence type="predicted"/>
<dbReference type="EMBL" id="QUMO01000001">
    <property type="protein sequence ID" value="REF89232.1"/>
    <property type="molecule type" value="Genomic_DNA"/>
</dbReference>
<name>A0A3D9Z243_9HYPH</name>
<evidence type="ECO:0000313" key="3">
    <source>
        <dbReference type="Proteomes" id="UP000256900"/>
    </source>
</evidence>
<evidence type="ECO:0008006" key="4">
    <source>
        <dbReference type="Google" id="ProtNLM"/>
    </source>
</evidence>
<keyword evidence="3" id="KW-1185">Reference proteome</keyword>
<dbReference type="InterPro" id="IPR036760">
    <property type="entry name" value="SspB-like_sf"/>
</dbReference>